<keyword evidence="1" id="KW-0472">Membrane</keyword>
<comment type="caution">
    <text evidence="2">The sequence shown here is derived from an EMBL/GenBank/DDBJ whole genome shotgun (WGS) entry which is preliminary data.</text>
</comment>
<evidence type="ECO:0000256" key="1">
    <source>
        <dbReference type="SAM" id="Phobius"/>
    </source>
</evidence>
<sequence>MTIKIMTKLVFLACLVAVVIVPVLVWAFAGRSLEGVGAFVAGTTGPLGVLTAAMAARGISKDHAAKTGGQ</sequence>
<reference evidence="3" key="1">
    <citation type="submission" date="2015-12" db="EMBL/GenBank/DDBJ databases">
        <authorList>
            <person name="Lodha T.D."/>
            <person name="Chintalapati S."/>
            <person name="Chintalapati V.R."/>
            <person name="Sravanthi T."/>
        </authorList>
    </citation>
    <scope>NUCLEOTIDE SEQUENCE [LARGE SCALE GENOMIC DNA]</scope>
    <source>
        <strain evidence="3">JC133</strain>
    </source>
</reference>
<evidence type="ECO:0000313" key="3">
    <source>
        <dbReference type="Proteomes" id="UP000237350"/>
    </source>
</evidence>
<dbReference type="AlphaFoldDB" id="A0A2S4K1F8"/>
<proteinExistence type="predicted"/>
<evidence type="ECO:0000313" key="2">
    <source>
        <dbReference type="EMBL" id="POR05598.1"/>
    </source>
</evidence>
<accession>A0A2S4K1F8</accession>
<keyword evidence="1" id="KW-0812">Transmembrane</keyword>
<keyword evidence="1" id="KW-1133">Transmembrane helix</keyword>
<name>A0A2S4K1F8_9SPIO</name>
<gene>
    <name evidence="2" type="ORF">AU468_00015</name>
</gene>
<keyword evidence="3" id="KW-1185">Reference proteome</keyword>
<organism evidence="2 3">
    <name type="scientific">Alkalispirochaeta sphaeroplastigenens</name>
    <dbReference type="NCBI Taxonomy" id="1187066"/>
    <lineage>
        <taxon>Bacteria</taxon>
        <taxon>Pseudomonadati</taxon>
        <taxon>Spirochaetota</taxon>
        <taxon>Spirochaetia</taxon>
        <taxon>Spirochaetales</taxon>
        <taxon>Spirochaetaceae</taxon>
        <taxon>Alkalispirochaeta</taxon>
    </lineage>
</organism>
<protein>
    <submittedName>
        <fullName evidence="2">Uncharacterized protein</fullName>
    </submittedName>
</protein>
<feature type="transmembrane region" description="Helical" evidence="1">
    <location>
        <begin position="37"/>
        <end position="56"/>
    </location>
</feature>
<dbReference type="EMBL" id="LPWH01000001">
    <property type="protein sequence ID" value="POR05598.1"/>
    <property type="molecule type" value="Genomic_DNA"/>
</dbReference>
<dbReference type="Proteomes" id="UP000237350">
    <property type="component" value="Unassembled WGS sequence"/>
</dbReference>